<dbReference type="PATRIC" id="fig|1702221.3.peg.1120"/>
<dbReference type="GO" id="GO:0055085">
    <property type="term" value="P:transmembrane transport"/>
    <property type="evidence" value="ECO:0007669"/>
    <property type="project" value="InterPro"/>
</dbReference>
<feature type="transmembrane region" description="Helical" evidence="10">
    <location>
        <begin position="194"/>
        <end position="213"/>
    </location>
</feature>
<dbReference type="GeneID" id="78477908"/>
<keyword evidence="8 10" id="KW-0472">Membrane</keyword>
<keyword evidence="5 10" id="KW-0812">Transmembrane</keyword>
<feature type="transmembrane region" description="Helical" evidence="10">
    <location>
        <begin position="52"/>
        <end position="70"/>
    </location>
</feature>
<dbReference type="KEGG" id="fro:AALO17_11610"/>
<evidence type="ECO:0000313" key="11">
    <source>
        <dbReference type="EMBL" id="AMK54295.1"/>
    </source>
</evidence>
<dbReference type="EMBL" id="CP011391">
    <property type="protein sequence ID" value="AMK54295.1"/>
    <property type="molecule type" value="Genomic_DNA"/>
</dbReference>
<dbReference type="PANTHER" id="PTHR30578:SF0">
    <property type="entry name" value="ION-TRANSLOCATING OXIDOREDUCTASE COMPLEX SUBUNIT D"/>
    <property type="match status" value="1"/>
</dbReference>
<name>A0A140DUG8_9FIRM</name>
<organism evidence="11 12">
    <name type="scientific">Faecalibaculum rodentium</name>
    <dbReference type="NCBI Taxonomy" id="1702221"/>
    <lineage>
        <taxon>Bacteria</taxon>
        <taxon>Bacillati</taxon>
        <taxon>Bacillota</taxon>
        <taxon>Erysipelotrichia</taxon>
        <taxon>Erysipelotrichales</taxon>
        <taxon>Erysipelotrichaceae</taxon>
        <taxon>Faecalibaculum</taxon>
    </lineage>
</organism>
<dbReference type="Pfam" id="PF03116">
    <property type="entry name" value="NQR2_RnfD_RnfE"/>
    <property type="match status" value="1"/>
</dbReference>
<accession>A0A140DUG8</accession>
<dbReference type="Proteomes" id="UP000069771">
    <property type="component" value="Chromosome"/>
</dbReference>
<evidence type="ECO:0000256" key="3">
    <source>
        <dbReference type="ARBA" id="ARBA00022630"/>
    </source>
</evidence>
<gene>
    <name evidence="11" type="ORF">AALO17_11610</name>
</gene>
<keyword evidence="2" id="KW-0597">Phosphoprotein</keyword>
<feature type="transmembrane region" description="Helical" evidence="10">
    <location>
        <begin position="20"/>
        <end position="40"/>
    </location>
</feature>
<keyword evidence="6" id="KW-1278">Translocase</keyword>
<dbReference type="PANTHER" id="PTHR30578">
    <property type="entry name" value="ELECTRON TRANSPORT COMPLEX PROTEIN RNFD"/>
    <property type="match status" value="1"/>
</dbReference>
<feature type="transmembrane region" description="Helical" evidence="10">
    <location>
        <begin position="225"/>
        <end position="245"/>
    </location>
</feature>
<dbReference type="AlphaFoldDB" id="A0A140DUG8"/>
<keyword evidence="7 10" id="KW-1133">Transmembrane helix</keyword>
<evidence type="ECO:0000256" key="9">
    <source>
        <dbReference type="SAM" id="MobiDB-lite"/>
    </source>
</evidence>
<evidence type="ECO:0000313" key="12">
    <source>
        <dbReference type="Proteomes" id="UP000069771"/>
    </source>
</evidence>
<protein>
    <recommendedName>
        <fullName evidence="13">NADH:ubiquinone oxidoreductase subunit RnfD</fullName>
    </recommendedName>
</protein>
<dbReference type="InterPro" id="IPR004338">
    <property type="entry name" value="NqrB/RnfD"/>
</dbReference>
<evidence type="ECO:0000256" key="2">
    <source>
        <dbReference type="ARBA" id="ARBA00022553"/>
    </source>
</evidence>
<dbReference type="RefSeq" id="WP_082743258.1">
    <property type="nucleotide sequence ID" value="NZ_CANRYF010000001.1"/>
</dbReference>
<dbReference type="STRING" id="1702221.AALO17_11610"/>
<feature type="region of interest" description="Disordered" evidence="9">
    <location>
        <begin position="369"/>
        <end position="419"/>
    </location>
</feature>
<evidence type="ECO:0000256" key="10">
    <source>
        <dbReference type="SAM" id="Phobius"/>
    </source>
</evidence>
<keyword evidence="3" id="KW-0285">Flavoprotein</keyword>
<keyword evidence="1" id="KW-0813">Transport</keyword>
<dbReference type="OrthoDB" id="9776359at2"/>
<sequence length="419" mass="44296">MKYVFHVSPNIKGRLTTHNIMRDLMIALAAVFVCSLVYYGSAYGMATALHEVVLLAASLVTTYICEFLYAKATKQDPKTFIKNSFGCVTALILTMMCTVNVTVYAIIIATVFAIVFGRLLFGGFGQNIFNPAAVGRAVIFAAFTGASTDLLTSATPVSEIATSYHWLPANAEMVDTFVDGFGGWTSMLLGTHGGAIGETFILAILIAGAFLIWRHVIDWRIPTVYFGVIAVLTALIAILTGLESYNGIPAWLWYPAIHLLTGGVVFGGVFMLTDPVTNPTSPAGRVIFATGAAVLTVLIRLKANLPEGCLYSILLMNMFTPMIEQALDGKQLQMVNKARIIAGVLLVLGLASCFYVSATVEPVASLKSSATSAATTAATGEGESGDEEHASTEATAGGEGEGDAEHASTEATEGTEDAE</sequence>
<proteinExistence type="predicted"/>
<reference evidence="11 12" key="1">
    <citation type="journal article" date="2016" name="Gut Pathog.">
        <title>Whole genome sequencing of "Faecalibaculum rodentium" ALO17, isolated from C57BL/6J laboratory mouse feces.</title>
        <authorList>
            <person name="Lim S."/>
            <person name="Chang D.H."/>
            <person name="Ahn S."/>
            <person name="Kim B.C."/>
        </authorList>
    </citation>
    <scope>NUCLEOTIDE SEQUENCE [LARGE SCALE GENOMIC DNA]</scope>
    <source>
        <strain evidence="11 12">Alo17</strain>
    </source>
</reference>
<evidence type="ECO:0000256" key="1">
    <source>
        <dbReference type="ARBA" id="ARBA00022448"/>
    </source>
</evidence>
<evidence type="ECO:0000256" key="4">
    <source>
        <dbReference type="ARBA" id="ARBA00022643"/>
    </source>
</evidence>
<evidence type="ECO:0008006" key="13">
    <source>
        <dbReference type="Google" id="ProtNLM"/>
    </source>
</evidence>
<feature type="transmembrane region" description="Helical" evidence="10">
    <location>
        <begin position="251"/>
        <end position="272"/>
    </location>
</feature>
<feature type="transmembrane region" description="Helical" evidence="10">
    <location>
        <begin position="339"/>
        <end position="358"/>
    </location>
</feature>
<evidence type="ECO:0000256" key="6">
    <source>
        <dbReference type="ARBA" id="ARBA00022967"/>
    </source>
</evidence>
<keyword evidence="4" id="KW-0288">FMN</keyword>
<evidence type="ECO:0000256" key="8">
    <source>
        <dbReference type="ARBA" id="ARBA00023136"/>
    </source>
</evidence>
<evidence type="ECO:0000256" key="5">
    <source>
        <dbReference type="ARBA" id="ARBA00022692"/>
    </source>
</evidence>
<keyword evidence="12" id="KW-1185">Reference proteome</keyword>
<dbReference type="GO" id="GO:0005886">
    <property type="term" value="C:plasma membrane"/>
    <property type="evidence" value="ECO:0007669"/>
    <property type="project" value="TreeGrafter"/>
</dbReference>
<feature type="transmembrane region" description="Helical" evidence="10">
    <location>
        <begin position="91"/>
        <end position="116"/>
    </location>
</feature>
<feature type="compositionally biased region" description="Low complexity" evidence="9">
    <location>
        <begin position="369"/>
        <end position="381"/>
    </location>
</feature>
<evidence type="ECO:0000256" key="7">
    <source>
        <dbReference type="ARBA" id="ARBA00022989"/>
    </source>
</evidence>